<dbReference type="Pfam" id="PF13905">
    <property type="entry name" value="Thioredoxin_8"/>
    <property type="match status" value="1"/>
</dbReference>
<feature type="chain" id="PRO_5028889029" evidence="5">
    <location>
        <begin position="23"/>
        <end position="534"/>
    </location>
</feature>
<dbReference type="RefSeq" id="WP_152755780.1">
    <property type="nucleotide sequence ID" value="NZ_WHLY01000001.1"/>
</dbReference>
<dbReference type="CDD" id="cd02966">
    <property type="entry name" value="TlpA_like_family"/>
    <property type="match status" value="1"/>
</dbReference>
<name>A0A7C9BEK3_9BACT</name>
<evidence type="ECO:0000259" key="6">
    <source>
        <dbReference type="PROSITE" id="PS51352"/>
    </source>
</evidence>
<accession>A0A7C9BEK3</accession>
<sequence>MKTILALSIGILFALFSCNTTTQEDADLEGTPVKGGPVVVSFKNPHDIDARLQFFSISMNDSTWTGKMHLATLYYDDTQSTLNDNSDKPDMIFDTLAITPANDYLVFSHSVNYFDANEYILQKGDSVQIEYKNKRPRLTFQNRKILKYDANFDSLARSYFKQDQYSPVGKFLEARGLAMAETMSSKEITSKNHKLTFPQKKARNLGIIADFRNKFYAETKTYLSKENSLLDSLKSIKGLSAVPYYFYKERNKYLGYLLDALTDRLSQPQITAILKEHQVNRLGYPDIYYQQFLEAIEEKYIQEKVNFIDNDKPSLWDYRQVFDQVDTSSLFPEKDRNYLLTKEIKRIHDTFSHDDFIAYFKKYESKVKDKNLVNAVRQDFALEFDDRRSETGSVVLTDLSGKKMTFDEVKARHKGKVIYVDFWASWCGPCREAMPASADLRKALKDKKVVFVYLSIDGSIKPWQKASEIEKLSKYAENYLIVNTSTSDFLKQNKLNTIPRYMIFDKTGRLTHANAPRVESGGVGLLLTSLAGKP</sequence>
<dbReference type="InterPro" id="IPR013766">
    <property type="entry name" value="Thioredoxin_domain"/>
</dbReference>
<keyword evidence="2" id="KW-0201">Cytochrome c-type biogenesis</keyword>
<dbReference type="InterPro" id="IPR050553">
    <property type="entry name" value="Thioredoxin_ResA/DsbE_sf"/>
</dbReference>
<dbReference type="Proteomes" id="UP000479293">
    <property type="component" value="Unassembled WGS sequence"/>
</dbReference>
<dbReference type="AlphaFoldDB" id="A0A7C9BEK3"/>
<evidence type="ECO:0000256" key="4">
    <source>
        <dbReference type="ARBA" id="ARBA00023284"/>
    </source>
</evidence>
<organism evidence="7 8">
    <name type="scientific">Salmonirosea aquatica</name>
    <dbReference type="NCBI Taxonomy" id="2654236"/>
    <lineage>
        <taxon>Bacteria</taxon>
        <taxon>Pseudomonadati</taxon>
        <taxon>Bacteroidota</taxon>
        <taxon>Cytophagia</taxon>
        <taxon>Cytophagales</taxon>
        <taxon>Spirosomataceae</taxon>
        <taxon>Salmonirosea</taxon>
    </lineage>
</organism>
<dbReference type="SUPFAM" id="SSF52833">
    <property type="entry name" value="Thioredoxin-like"/>
    <property type="match status" value="1"/>
</dbReference>
<dbReference type="PROSITE" id="PS51352">
    <property type="entry name" value="THIOREDOXIN_2"/>
    <property type="match status" value="1"/>
</dbReference>
<evidence type="ECO:0000256" key="3">
    <source>
        <dbReference type="ARBA" id="ARBA00023157"/>
    </source>
</evidence>
<proteinExistence type="predicted"/>
<keyword evidence="8" id="KW-1185">Reference proteome</keyword>
<feature type="signal peptide" evidence="5">
    <location>
        <begin position="1"/>
        <end position="22"/>
    </location>
</feature>
<reference evidence="7 8" key="1">
    <citation type="submission" date="2019-10" db="EMBL/GenBank/DDBJ databases">
        <title>Draft Genome Sequence of Cytophagaceae sp. SJW1-29.</title>
        <authorList>
            <person name="Choi A."/>
        </authorList>
    </citation>
    <scope>NUCLEOTIDE SEQUENCE [LARGE SCALE GENOMIC DNA]</scope>
    <source>
        <strain evidence="7 8">SJW1-29</strain>
    </source>
</reference>
<evidence type="ECO:0000256" key="2">
    <source>
        <dbReference type="ARBA" id="ARBA00022748"/>
    </source>
</evidence>
<evidence type="ECO:0000256" key="1">
    <source>
        <dbReference type="ARBA" id="ARBA00004196"/>
    </source>
</evidence>
<dbReference type="Gene3D" id="3.40.30.10">
    <property type="entry name" value="Glutaredoxin"/>
    <property type="match status" value="1"/>
</dbReference>
<comment type="caution">
    <text evidence="7">The sequence shown here is derived from an EMBL/GenBank/DDBJ whole genome shotgun (WGS) entry which is preliminary data.</text>
</comment>
<keyword evidence="3" id="KW-1015">Disulfide bond</keyword>
<evidence type="ECO:0000313" key="7">
    <source>
        <dbReference type="EMBL" id="MPR31797.1"/>
    </source>
</evidence>
<protein>
    <submittedName>
        <fullName evidence="7">Redoxin family protein</fullName>
    </submittedName>
</protein>
<evidence type="ECO:0000313" key="8">
    <source>
        <dbReference type="Proteomes" id="UP000479293"/>
    </source>
</evidence>
<dbReference type="PANTHER" id="PTHR42852">
    <property type="entry name" value="THIOL:DISULFIDE INTERCHANGE PROTEIN DSBE"/>
    <property type="match status" value="1"/>
</dbReference>
<evidence type="ECO:0000256" key="5">
    <source>
        <dbReference type="SAM" id="SignalP"/>
    </source>
</evidence>
<dbReference type="PANTHER" id="PTHR42852:SF6">
    <property type="entry name" value="THIOL:DISULFIDE INTERCHANGE PROTEIN DSBE"/>
    <property type="match status" value="1"/>
</dbReference>
<feature type="domain" description="Thioredoxin" evidence="6">
    <location>
        <begin position="371"/>
        <end position="532"/>
    </location>
</feature>
<dbReference type="EMBL" id="WHLY01000001">
    <property type="protein sequence ID" value="MPR31797.1"/>
    <property type="molecule type" value="Genomic_DNA"/>
</dbReference>
<dbReference type="InterPro" id="IPR036249">
    <property type="entry name" value="Thioredoxin-like_sf"/>
</dbReference>
<dbReference type="InterPro" id="IPR012336">
    <property type="entry name" value="Thioredoxin-like_fold"/>
</dbReference>
<dbReference type="PROSITE" id="PS51257">
    <property type="entry name" value="PROKAR_LIPOPROTEIN"/>
    <property type="match status" value="1"/>
</dbReference>
<dbReference type="GO" id="GO:0030313">
    <property type="term" value="C:cell envelope"/>
    <property type="evidence" value="ECO:0007669"/>
    <property type="project" value="UniProtKB-SubCell"/>
</dbReference>
<keyword evidence="5" id="KW-0732">Signal</keyword>
<gene>
    <name evidence="7" type="ORF">GBK04_00135</name>
</gene>
<keyword evidence="4" id="KW-0676">Redox-active center</keyword>
<dbReference type="GO" id="GO:0017004">
    <property type="term" value="P:cytochrome complex assembly"/>
    <property type="evidence" value="ECO:0007669"/>
    <property type="project" value="UniProtKB-KW"/>
</dbReference>
<comment type="subcellular location">
    <subcellularLocation>
        <location evidence="1">Cell envelope</location>
    </subcellularLocation>
</comment>